<name>A0A2Z7A6B6_9LAMI</name>
<reference evidence="2 3" key="1">
    <citation type="journal article" date="2015" name="Proc. Natl. Acad. Sci. U.S.A.">
        <title>The resurrection genome of Boea hygrometrica: A blueprint for survival of dehydration.</title>
        <authorList>
            <person name="Xiao L."/>
            <person name="Yang G."/>
            <person name="Zhang L."/>
            <person name="Yang X."/>
            <person name="Zhao S."/>
            <person name="Ji Z."/>
            <person name="Zhou Q."/>
            <person name="Hu M."/>
            <person name="Wang Y."/>
            <person name="Chen M."/>
            <person name="Xu Y."/>
            <person name="Jin H."/>
            <person name="Xiao X."/>
            <person name="Hu G."/>
            <person name="Bao F."/>
            <person name="Hu Y."/>
            <person name="Wan P."/>
            <person name="Li L."/>
            <person name="Deng X."/>
            <person name="Kuang T."/>
            <person name="Xiang C."/>
            <person name="Zhu J.K."/>
            <person name="Oliver M.J."/>
            <person name="He Y."/>
        </authorList>
    </citation>
    <scope>NUCLEOTIDE SEQUENCE [LARGE SCALE GENOMIC DNA]</scope>
    <source>
        <strain evidence="3">cv. XS01</strain>
    </source>
</reference>
<feature type="compositionally biased region" description="Polar residues" evidence="1">
    <location>
        <begin position="8"/>
        <end position="45"/>
    </location>
</feature>
<feature type="region of interest" description="Disordered" evidence="1">
    <location>
        <begin position="1"/>
        <end position="52"/>
    </location>
</feature>
<evidence type="ECO:0000313" key="3">
    <source>
        <dbReference type="Proteomes" id="UP000250235"/>
    </source>
</evidence>
<evidence type="ECO:0000256" key="1">
    <source>
        <dbReference type="SAM" id="MobiDB-lite"/>
    </source>
</evidence>
<accession>A0A2Z7A6B6</accession>
<gene>
    <name evidence="2" type="ORF">F511_12387</name>
</gene>
<evidence type="ECO:0000313" key="2">
    <source>
        <dbReference type="EMBL" id="KZV17057.1"/>
    </source>
</evidence>
<protein>
    <submittedName>
        <fullName evidence="2">Uncharacterized protein</fullName>
    </submittedName>
</protein>
<dbReference type="AlphaFoldDB" id="A0A2Z7A6B6"/>
<feature type="compositionally biased region" description="Basic residues" evidence="1">
    <location>
        <begin position="100"/>
        <end position="111"/>
    </location>
</feature>
<dbReference type="Proteomes" id="UP000250235">
    <property type="component" value="Unassembled WGS sequence"/>
</dbReference>
<keyword evidence="3" id="KW-1185">Reference proteome</keyword>
<organism evidence="2 3">
    <name type="scientific">Dorcoceras hygrometricum</name>
    <dbReference type="NCBI Taxonomy" id="472368"/>
    <lineage>
        <taxon>Eukaryota</taxon>
        <taxon>Viridiplantae</taxon>
        <taxon>Streptophyta</taxon>
        <taxon>Embryophyta</taxon>
        <taxon>Tracheophyta</taxon>
        <taxon>Spermatophyta</taxon>
        <taxon>Magnoliopsida</taxon>
        <taxon>eudicotyledons</taxon>
        <taxon>Gunneridae</taxon>
        <taxon>Pentapetalae</taxon>
        <taxon>asterids</taxon>
        <taxon>lamiids</taxon>
        <taxon>Lamiales</taxon>
        <taxon>Gesneriaceae</taxon>
        <taxon>Didymocarpoideae</taxon>
        <taxon>Trichosporeae</taxon>
        <taxon>Loxocarpinae</taxon>
        <taxon>Dorcoceras</taxon>
    </lineage>
</organism>
<feature type="region of interest" description="Disordered" evidence="1">
    <location>
        <begin position="96"/>
        <end position="117"/>
    </location>
</feature>
<sequence>MKGGMENVETSDTFTQQNYPNESNLGDNDNVNANPSPIEDGSTQPKVKRPSFVSLFRENRRDMEIGTLEYIPTGDIKQAATDGDISKDEHVVNHIPTMPKVRKKSKSRSRNKYRDRGYRSRYKSALHSTQHINETKTGDGISRPSCDAVTGSTSKIAPLDTIVELATSDLHPNNDSAMILQLVTCIQ</sequence>
<dbReference type="EMBL" id="KV018466">
    <property type="protein sequence ID" value="KZV17057.1"/>
    <property type="molecule type" value="Genomic_DNA"/>
</dbReference>
<proteinExistence type="predicted"/>